<dbReference type="Proteomes" id="UP001214603">
    <property type="component" value="Chromosome 2"/>
</dbReference>
<dbReference type="InterPro" id="IPR016181">
    <property type="entry name" value="Acyl_CoA_acyltransferase"/>
</dbReference>
<gene>
    <name evidence="2" type="ORF">MOBT1_001553</name>
</gene>
<dbReference type="Gene3D" id="3.40.630.30">
    <property type="match status" value="1"/>
</dbReference>
<dbReference type="PROSITE" id="PS51186">
    <property type="entry name" value="GNAT"/>
    <property type="match status" value="1"/>
</dbReference>
<protein>
    <recommendedName>
        <fullName evidence="1">N-acetyltransferase domain-containing protein</fullName>
    </recommendedName>
</protein>
<dbReference type="GO" id="GO:0016747">
    <property type="term" value="F:acyltransferase activity, transferring groups other than amino-acyl groups"/>
    <property type="evidence" value="ECO:0007669"/>
    <property type="project" value="InterPro"/>
</dbReference>
<accession>A0AAF0DZ91</accession>
<evidence type="ECO:0000313" key="2">
    <source>
        <dbReference type="EMBL" id="WFD02866.1"/>
    </source>
</evidence>
<dbReference type="InterPro" id="IPR000182">
    <property type="entry name" value="GNAT_dom"/>
</dbReference>
<feature type="domain" description="N-acetyltransferase" evidence="1">
    <location>
        <begin position="1"/>
        <end position="210"/>
    </location>
</feature>
<dbReference type="EMBL" id="CP119935">
    <property type="protein sequence ID" value="WFD02866.1"/>
    <property type="molecule type" value="Genomic_DNA"/>
</dbReference>
<evidence type="ECO:0000313" key="3">
    <source>
        <dbReference type="Proteomes" id="UP001214603"/>
    </source>
</evidence>
<sequence length="214" mass="23994">MATQDFTWRLAVTDDDLRAAYNLRDEVFVKEQGFDADREIDSLDDTAAQMLLIDAEDNSIQGTLRILPIPFSEKAPLYHSPDRKDNSPPGSGRTEEQIIAALVEGQQLLEQSAEGPSALLSGVKLGRIAIRTSHRGRGGGRRLLEDAEKWIIKALSETPATKGTKQVEANVELSGQVSARKFYDRLGFHTDNNEYMEEGQPHLRYQKRLTVRKE</sequence>
<organism evidence="2 3">
    <name type="scientific">Malassezia obtusa</name>
    <dbReference type="NCBI Taxonomy" id="76774"/>
    <lineage>
        <taxon>Eukaryota</taxon>
        <taxon>Fungi</taxon>
        <taxon>Dikarya</taxon>
        <taxon>Basidiomycota</taxon>
        <taxon>Ustilaginomycotina</taxon>
        <taxon>Malasseziomycetes</taxon>
        <taxon>Malasseziales</taxon>
        <taxon>Malasseziaceae</taxon>
        <taxon>Malassezia</taxon>
    </lineage>
</organism>
<proteinExistence type="predicted"/>
<dbReference type="AlphaFoldDB" id="A0AAF0DZ91"/>
<evidence type="ECO:0000259" key="1">
    <source>
        <dbReference type="PROSITE" id="PS51186"/>
    </source>
</evidence>
<dbReference type="Pfam" id="PF13673">
    <property type="entry name" value="Acetyltransf_10"/>
    <property type="match status" value="1"/>
</dbReference>
<keyword evidence="3" id="KW-1185">Reference proteome</keyword>
<reference evidence="2" key="1">
    <citation type="submission" date="2023-03" db="EMBL/GenBank/DDBJ databases">
        <title>Mating type loci evolution in Malassezia.</title>
        <authorList>
            <person name="Coelho M.A."/>
        </authorList>
    </citation>
    <scope>NUCLEOTIDE SEQUENCE</scope>
    <source>
        <strain evidence="2">CBS 7876</strain>
    </source>
</reference>
<name>A0AAF0DZ91_9BASI</name>
<dbReference type="SUPFAM" id="SSF55729">
    <property type="entry name" value="Acyl-CoA N-acyltransferases (Nat)"/>
    <property type="match status" value="1"/>
</dbReference>